<reference evidence="1" key="1">
    <citation type="submission" date="2018-02" db="EMBL/GenBank/DDBJ databases">
        <title>Rhizophora mucronata_Transcriptome.</title>
        <authorList>
            <person name="Meera S.P."/>
            <person name="Sreeshan A."/>
            <person name="Augustine A."/>
        </authorList>
    </citation>
    <scope>NUCLEOTIDE SEQUENCE</scope>
    <source>
        <tissue evidence="1">Leaf</tissue>
    </source>
</reference>
<evidence type="ECO:0000313" key="1">
    <source>
        <dbReference type="EMBL" id="MBX38033.1"/>
    </source>
</evidence>
<name>A0A2P2N6F0_RHIMU</name>
<sequence length="55" mass="6471">MGGAIEYLYILEEMPKRSLENLQFQRMQTVTTILPKITRKFGALLLKLNYHCLKN</sequence>
<accession>A0A2P2N6F0</accession>
<organism evidence="1">
    <name type="scientific">Rhizophora mucronata</name>
    <name type="common">Asiatic mangrove</name>
    <dbReference type="NCBI Taxonomy" id="61149"/>
    <lineage>
        <taxon>Eukaryota</taxon>
        <taxon>Viridiplantae</taxon>
        <taxon>Streptophyta</taxon>
        <taxon>Embryophyta</taxon>
        <taxon>Tracheophyta</taxon>
        <taxon>Spermatophyta</taxon>
        <taxon>Magnoliopsida</taxon>
        <taxon>eudicotyledons</taxon>
        <taxon>Gunneridae</taxon>
        <taxon>Pentapetalae</taxon>
        <taxon>rosids</taxon>
        <taxon>fabids</taxon>
        <taxon>Malpighiales</taxon>
        <taxon>Rhizophoraceae</taxon>
        <taxon>Rhizophora</taxon>
    </lineage>
</organism>
<dbReference type="AlphaFoldDB" id="A0A2P2N6F0"/>
<proteinExistence type="predicted"/>
<protein>
    <submittedName>
        <fullName evidence="1">Uncharacterized protein</fullName>
    </submittedName>
</protein>
<dbReference type="EMBL" id="GGEC01057549">
    <property type="protein sequence ID" value="MBX38033.1"/>
    <property type="molecule type" value="Transcribed_RNA"/>
</dbReference>